<organism evidence="1 2">
    <name type="scientific">Leptospira inadai serovar Lyme</name>
    <dbReference type="NCBI Taxonomy" id="293084"/>
    <lineage>
        <taxon>Bacteria</taxon>
        <taxon>Pseudomonadati</taxon>
        <taxon>Spirochaetota</taxon>
        <taxon>Spirochaetia</taxon>
        <taxon>Leptospirales</taxon>
        <taxon>Leptospiraceae</taxon>
        <taxon>Leptospira</taxon>
    </lineage>
</organism>
<name>A0ABX4YET6_9LEPT</name>
<evidence type="ECO:0000313" key="1">
    <source>
        <dbReference type="EMBL" id="PNV73380.1"/>
    </source>
</evidence>
<dbReference type="EMBL" id="MCRM02000023">
    <property type="protein sequence ID" value="PNV73380.1"/>
    <property type="molecule type" value="Genomic_DNA"/>
</dbReference>
<proteinExistence type="predicted"/>
<sequence length="61" mass="7380">MRKDRSVREQYLGFFFASKLIRRKYFPLERLTFRAAPAMEGNLNGDSENWKKDYEFSIKII</sequence>
<dbReference type="Proteomes" id="UP000094669">
    <property type="component" value="Unassembled WGS sequence"/>
</dbReference>
<evidence type="ECO:0000313" key="2">
    <source>
        <dbReference type="Proteomes" id="UP000094669"/>
    </source>
</evidence>
<keyword evidence="2" id="KW-1185">Reference proteome</keyword>
<gene>
    <name evidence="1" type="ORF">BES34_017355</name>
</gene>
<reference evidence="1" key="1">
    <citation type="submission" date="2018-01" db="EMBL/GenBank/DDBJ databases">
        <title>Genomic characterization of Leptospira inadai serogroup Lyme isolated from captured rat in Brazil and comparative analysis with human reference strain.</title>
        <authorList>
            <person name="Moreno L.Z."/>
            <person name="Loureiro A.P."/>
            <person name="Miraglia F."/>
            <person name="Kremer F.S."/>
            <person name="Eslabao M.R."/>
            <person name="Dellagostin O.A."/>
            <person name="Lilenbaum W."/>
            <person name="Moreno A.M."/>
        </authorList>
    </citation>
    <scope>NUCLEOTIDE SEQUENCE [LARGE SCALE GENOMIC DNA]</scope>
    <source>
        <strain evidence="1">M34/99</strain>
    </source>
</reference>
<protein>
    <submittedName>
        <fullName evidence="1">Uncharacterized protein</fullName>
    </submittedName>
</protein>
<comment type="caution">
    <text evidence="1">The sequence shown here is derived from an EMBL/GenBank/DDBJ whole genome shotgun (WGS) entry which is preliminary data.</text>
</comment>
<accession>A0ABX4YET6</accession>